<dbReference type="Proteomes" id="UP000054107">
    <property type="component" value="Unassembled WGS sequence"/>
</dbReference>
<dbReference type="AlphaFoldDB" id="A0A0B7NWY9"/>
<dbReference type="STRING" id="35722.A0A0B7NWY9"/>
<gene>
    <name evidence="1" type="primary">PARPA_14496.1 scaffold 50540</name>
</gene>
<dbReference type="SUPFAM" id="SSF52540">
    <property type="entry name" value="P-loop containing nucleoside triphosphate hydrolases"/>
    <property type="match status" value="1"/>
</dbReference>
<sequence length="166" mass="19193">MKTRKVCEMRTKEYLDKKLSVIVDRCNFDRSQRQTWIDIAQHYKVPIDCIVLTASEADCGNRIRERQNHPTDVQGERGVGILSRFVKGYRPPLSDSNEGFSRILYLDPSPETTCSKERIDEIFKLLEECPLLLPSESTRTHFEKSKITTDSDGWSTIPVGLQKEER</sequence>
<proteinExistence type="predicted"/>
<dbReference type="InterPro" id="IPR027417">
    <property type="entry name" value="P-loop_NTPase"/>
</dbReference>
<name>A0A0B7NWY9_9FUNG</name>
<protein>
    <recommendedName>
        <fullName evidence="3">Deoxynucleoside kinase domain-containing protein</fullName>
    </recommendedName>
</protein>
<evidence type="ECO:0000313" key="1">
    <source>
        <dbReference type="EMBL" id="CEP20175.1"/>
    </source>
</evidence>
<keyword evidence="2" id="KW-1185">Reference proteome</keyword>
<evidence type="ECO:0000313" key="2">
    <source>
        <dbReference type="Proteomes" id="UP000054107"/>
    </source>
</evidence>
<accession>A0A0B7NWY9</accession>
<dbReference type="OrthoDB" id="3512845at2759"/>
<reference evidence="1 2" key="1">
    <citation type="submission" date="2014-09" db="EMBL/GenBank/DDBJ databases">
        <authorList>
            <person name="Ellenberger Sabrina"/>
        </authorList>
    </citation>
    <scope>NUCLEOTIDE SEQUENCE [LARGE SCALE GENOMIC DNA]</scope>
    <source>
        <strain evidence="1 2">CBS 412.66</strain>
    </source>
</reference>
<dbReference type="Gene3D" id="3.40.50.300">
    <property type="entry name" value="P-loop containing nucleotide triphosphate hydrolases"/>
    <property type="match status" value="1"/>
</dbReference>
<dbReference type="EMBL" id="LN734231">
    <property type="protein sequence ID" value="CEP20175.1"/>
    <property type="molecule type" value="Genomic_DNA"/>
</dbReference>
<evidence type="ECO:0008006" key="3">
    <source>
        <dbReference type="Google" id="ProtNLM"/>
    </source>
</evidence>
<organism evidence="1 2">
    <name type="scientific">Parasitella parasitica</name>
    <dbReference type="NCBI Taxonomy" id="35722"/>
    <lineage>
        <taxon>Eukaryota</taxon>
        <taxon>Fungi</taxon>
        <taxon>Fungi incertae sedis</taxon>
        <taxon>Mucoromycota</taxon>
        <taxon>Mucoromycotina</taxon>
        <taxon>Mucoromycetes</taxon>
        <taxon>Mucorales</taxon>
        <taxon>Mucorineae</taxon>
        <taxon>Mucoraceae</taxon>
        <taxon>Parasitella</taxon>
    </lineage>
</organism>
<dbReference type="Pfam" id="PF13671">
    <property type="entry name" value="AAA_33"/>
    <property type="match status" value="1"/>
</dbReference>